<dbReference type="SUPFAM" id="SSF52540">
    <property type="entry name" value="P-loop containing nucleoside triphosphate hydrolases"/>
    <property type="match status" value="1"/>
</dbReference>
<evidence type="ECO:0000256" key="7">
    <source>
        <dbReference type="ARBA" id="ARBA00022741"/>
    </source>
</evidence>
<dbReference type="NCBIfam" id="TIGR00483">
    <property type="entry name" value="EF-1_alpha"/>
    <property type="match status" value="1"/>
</dbReference>
<dbReference type="OrthoDB" id="342024at2759"/>
<keyword evidence="7 11" id="KW-0547">Nucleotide-binding</keyword>
<evidence type="ECO:0000313" key="14">
    <source>
        <dbReference type="Proteomes" id="UP000070501"/>
    </source>
</evidence>
<dbReference type="CDD" id="cd03705">
    <property type="entry name" value="EF1_alpha_III"/>
    <property type="match status" value="1"/>
</dbReference>
<evidence type="ECO:0000313" key="13">
    <source>
        <dbReference type="EMBL" id="KXJ94210.1"/>
    </source>
</evidence>
<dbReference type="STRING" id="196109.A0A136JAN2"/>
<dbReference type="InterPro" id="IPR027417">
    <property type="entry name" value="P-loop_NTPase"/>
</dbReference>
<dbReference type="InterPro" id="IPR004539">
    <property type="entry name" value="Transl_elong_EF1A_euk/arc"/>
</dbReference>
<dbReference type="HAMAP" id="MF_00118_A">
    <property type="entry name" value="EF_Tu_A"/>
    <property type="match status" value="1"/>
</dbReference>
<evidence type="ECO:0000256" key="4">
    <source>
        <dbReference type="ARBA" id="ARBA00013870"/>
    </source>
</evidence>
<dbReference type="InParanoid" id="A0A136JAN2"/>
<dbReference type="SUPFAM" id="SSF50465">
    <property type="entry name" value="EF-Tu/eEF-1alpha/eIF2-gamma C-terminal domain"/>
    <property type="match status" value="1"/>
</dbReference>
<dbReference type="EMBL" id="KQ964247">
    <property type="protein sequence ID" value="KXJ94210.1"/>
    <property type="molecule type" value="Genomic_DNA"/>
</dbReference>
<dbReference type="Proteomes" id="UP000070501">
    <property type="component" value="Unassembled WGS sequence"/>
</dbReference>
<dbReference type="CDD" id="cd01883">
    <property type="entry name" value="EF1_alpha"/>
    <property type="match status" value="1"/>
</dbReference>
<evidence type="ECO:0000256" key="5">
    <source>
        <dbReference type="ARBA" id="ARBA00022481"/>
    </source>
</evidence>
<dbReference type="PROSITE" id="PS00301">
    <property type="entry name" value="G_TR_1"/>
    <property type="match status" value="1"/>
</dbReference>
<comment type="similarity">
    <text evidence="3 11">Belongs to the TRAFAC class translation factor GTPase superfamily. Classic translation factor GTPase family. EF-Tu/EF-1A subfamily.</text>
</comment>
<keyword evidence="8 11" id="KW-0251">Elongation factor</keyword>
<name>A0A136JAN2_9PEZI</name>
<dbReference type="FunCoup" id="A0A136JAN2">
    <property type="interactions" value="1576"/>
</dbReference>
<dbReference type="InterPro" id="IPR009000">
    <property type="entry name" value="Transl_B-barrel_sf"/>
</dbReference>
<dbReference type="InterPro" id="IPR031157">
    <property type="entry name" value="G_TR_CS"/>
</dbReference>
<dbReference type="InterPro" id="IPR004161">
    <property type="entry name" value="EFTu-like_2"/>
</dbReference>
<organism evidence="13 14">
    <name type="scientific">Microdochium bolleyi</name>
    <dbReference type="NCBI Taxonomy" id="196109"/>
    <lineage>
        <taxon>Eukaryota</taxon>
        <taxon>Fungi</taxon>
        <taxon>Dikarya</taxon>
        <taxon>Ascomycota</taxon>
        <taxon>Pezizomycotina</taxon>
        <taxon>Sordariomycetes</taxon>
        <taxon>Xylariomycetidae</taxon>
        <taxon>Xylariales</taxon>
        <taxon>Microdochiaceae</taxon>
        <taxon>Microdochium</taxon>
    </lineage>
</organism>
<dbReference type="SUPFAM" id="SSF50447">
    <property type="entry name" value="Translation proteins"/>
    <property type="match status" value="1"/>
</dbReference>
<dbReference type="FunFam" id="3.40.50.300:FF:000211">
    <property type="entry name" value="Elongation factor 1-alpha"/>
    <property type="match status" value="1"/>
</dbReference>
<dbReference type="GO" id="GO:0005525">
    <property type="term" value="F:GTP binding"/>
    <property type="evidence" value="ECO:0007669"/>
    <property type="project" value="UniProtKB-UniRule"/>
</dbReference>
<dbReference type="FunFam" id="2.40.30.10:FF:000003">
    <property type="entry name" value="Elongation factor 1-alpha"/>
    <property type="match status" value="1"/>
</dbReference>
<evidence type="ECO:0000256" key="2">
    <source>
        <dbReference type="ARBA" id="ARBA00004496"/>
    </source>
</evidence>
<dbReference type="Pfam" id="PF00009">
    <property type="entry name" value="GTP_EFTU"/>
    <property type="match status" value="1"/>
</dbReference>
<dbReference type="InterPro" id="IPR050100">
    <property type="entry name" value="TRAFAC_GTPase_members"/>
</dbReference>
<dbReference type="PRINTS" id="PR00315">
    <property type="entry name" value="ELONGATNFCT"/>
</dbReference>
<dbReference type="PROSITE" id="PS51722">
    <property type="entry name" value="G_TR_2"/>
    <property type="match status" value="1"/>
</dbReference>
<evidence type="ECO:0000256" key="8">
    <source>
        <dbReference type="ARBA" id="ARBA00022768"/>
    </source>
</evidence>
<evidence type="ECO:0000259" key="12">
    <source>
        <dbReference type="PROSITE" id="PS51722"/>
    </source>
</evidence>
<dbReference type="InterPro" id="IPR000795">
    <property type="entry name" value="T_Tr_GTP-bd_dom"/>
</dbReference>
<dbReference type="AlphaFoldDB" id="A0A136JAN2"/>
<dbReference type="GO" id="GO:0005737">
    <property type="term" value="C:cytoplasm"/>
    <property type="evidence" value="ECO:0007669"/>
    <property type="project" value="UniProtKB-SubCell"/>
</dbReference>
<dbReference type="PANTHER" id="PTHR23115">
    <property type="entry name" value="TRANSLATION FACTOR"/>
    <property type="match status" value="1"/>
</dbReference>
<sequence>MGKSDKAHINVVVIGHVDSGKSTTTGHLIYKCGGIDKRTIEKFEKEAAELGKGSFKYAWVLDKLKAERERGITIDIALWKFETPKYYVTVIDAPGHRDFIKNMITGTSQADCAILIIAAGTGEFEAGISKDGQTREHALLAYTLGVKQLIVAINKMDTTKWSESRFQEIIKETSSFIKKVGYNPKQVAFVPISGFNGDNMLEPSPNCPWYKGWEKEIGGTKSSGKTLLEAIDSIETPKRPSDKPLRLPLQDVYKIGGIGTVPVGRIETGTIKPGMVVTFAPAGVTTEVKSVEMHHESLPEAFPGDNVGFNVKNVSVKDIRRGNVAGDTKNDPPLGANTFTAQVIVLNHPGQVGAGYAPVLDCHTAHIACKFTELLEKIDRRTGKATETSPKFIKSGDAAIVKMTPSKPMCVEAFTDYPPLGRFAVRDMRQTVAVGVIKAVDKSQDSGKKTKSAEKKLGKK</sequence>
<dbReference type="Gene3D" id="2.40.30.10">
    <property type="entry name" value="Translation factors"/>
    <property type="match status" value="2"/>
</dbReference>
<keyword evidence="6" id="KW-0963">Cytoplasm</keyword>
<evidence type="ECO:0000256" key="9">
    <source>
        <dbReference type="ARBA" id="ARBA00022917"/>
    </source>
</evidence>
<keyword evidence="10 11" id="KW-0342">GTP-binding</keyword>
<evidence type="ECO:0000256" key="10">
    <source>
        <dbReference type="ARBA" id="ARBA00023134"/>
    </source>
</evidence>
<reference evidence="14" key="1">
    <citation type="submission" date="2016-02" db="EMBL/GenBank/DDBJ databases">
        <title>Draft genome sequence of Microdochium bolleyi, a fungal endophyte of beachgrass.</title>
        <authorList>
            <consortium name="DOE Joint Genome Institute"/>
            <person name="David A.S."/>
            <person name="May G."/>
            <person name="Haridas S."/>
            <person name="Lim J."/>
            <person name="Wang M."/>
            <person name="Labutti K."/>
            <person name="Lipzen A."/>
            <person name="Barry K."/>
            <person name="Grigoriev I.V."/>
        </authorList>
    </citation>
    <scope>NUCLEOTIDE SEQUENCE [LARGE SCALE GENOMIC DNA]</scope>
    <source>
        <strain evidence="14">J235TASD1</strain>
    </source>
</reference>
<dbReference type="GO" id="GO:0003746">
    <property type="term" value="F:translation elongation factor activity"/>
    <property type="evidence" value="ECO:0007669"/>
    <property type="project" value="UniProtKB-UniRule"/>
</dbReference>
<accession>A0A136JAN2</accession>
<evidence type="ECO:0000256" key="6">
    <source>
        <dbReference type="ARBA" id="ARBA00022490"/>
    </source>
</evidence>
<dbReference type="InterPro" id="IPR054696">
    <property type="entry name" value="GTP-eEF1A_C"/>
</dbReference>
<feature type="domain" description="Tr-type G" evidence="12">
    <location>
        <begin position="6"/>
        <end position="241"/>
    </location>
</feature>
<protein>
    <recommendedName>
        <fullName evidence="4 11">Elongation factor 1-alpha</fullName>
    </recommendedName>
</protein>
<dbReference type="Gene3D" id="3.40.50.300">
    <property type="entry name" value="P-loop containing nucleotide triphosphate hydrolases"/>
    <property type="match status" value="1"/>
</dbReference>
<evidence type="ECO:0000256" key="1">
    <source>
        <dbReference type="ARBA" id="ARBA00003982"/>
    </source>
</evidence>
<evidence type="ECO:0000256" key="3">
    <source>
        <dbReference type="ARBA" id="ARBA00007249"/>
    </source>
</evidence>
<evidence type="ECO:0000256" key="11">
    <source>
        <dbReference type="RuleBase" id="RU000325"/>
    </source>
</evidence>
<keyword evidence="5" id="KW-0488">Methylation</keyword>
<keyword evidence="14" id="KW-1185">Reference proteome</keyword>
<proteinExistence type="inferred from homology"/>
<dbReference type="FunFam" id="2.40.30.10:FF:000005">
    <property type="entry name" value="Elongation factor 1-alpha"/>
    <property type="match status" value="1"/>
</dbReference>
<comment type="function">
    <text evidence="1 11">This protein promotes the GTP-dependent binding of aminoacyl-tRNA to the A-site of ribosomes during protein biosynthesis.</text>
</comment>
<dbReference type="GO" id="GO:0003924">
    <property type="term" value="F:GTPase activity"/>
    <property type="evidence" value="ECO:0007669"/>
    <property type="project" value="UniProtKB-UniRule"/>
</dbReference>
<dbReference type="NCBIfam" id="NF008969">
    <property type="entry name" value="PRK12317.1"/>
    <property type="match status" value="1"/>
</dbReference>
<dbReference type="InterPro" id="IPR009001">
    <property type="entry name" value="Transl_elong_EF1A/Init_IF2_C"/>
</dbReference>
<dbReference type="Pfam" id="PF22594">
    <property type="entry name" value="GTP-eEF1A_C"/>
    <property type="match status" value="1"/>
</dbReference>
<comment type="subcellular location">
    <subcellularLocation>
        <location evidence="2">Cytoplasm</location>
    </subcellularLocation>
</comment>
<gene>
    <name evidence="13" type="ORF">Micbo1qcDRAFT_159257</name>
</gene>
<dbReference type="Pfam" id="PF03144">
    <property type="entry name" value="GTP_EFTU_D2"/>
    <property type="match status" value="1"/>
</dbReference>
<keyword evidence="9" id="KW-0648">Protein biosynthesis</keyword>
<dbReference type="CDD" id="cd03693">
    <property type="entry name" value="EF1_alpha_II"/>
    <property type="match status" value="1"/>
</dbReference>